<proteinExistence type="predicted"/>
<feature type="compositionally biased region" description="Polar residues" evidence="1">
    <location>
        <begin position="140"/>
        <end position="149"/>
    </location>
</feature>
<feature type="region of interest" description="Disordered" evidence="1">
    <location>
        <begin position="651"/>
        <end position="699"/>
    </location>
</feature>
<feature type="compositionally biased region" description="Polar residues" evidence="1">
    <location>
        <begin position="1"/>
        <end position="31"/>
    </location>
</feature>
<feature type="compositionally biased region" description="Polar residues" evidence="1">
    <location>
        <begin position="92"/>
        <end position="105"/>
    </location>
</feature>
<organism evidence="2 3">
    <name type="scientific">Stachybotrys elegans</name>
    <dbReference type="NCBI Taxonomy" id="80388"/>
    <lineage>
        <taxon>Eukaryota</taxon>
        <taxon>Fungi</taxon>
        <taxon>Dikarya</taxon>
        <taxon>Ascomycota</taxon>
        <taxon>Pezizomycotina</taxon>
        <taxon>Sordariomycetes</taxon>
        <taxon>Hypocreomycetidae</taxon>
        <taxon>Hypocreales</taxon>
        <taxon>Stachybotryaceae</taxon>
        <taxon>Stachybotrys</taxon>
    </lineage>
</organism>
<evidence type="ECO:0000313" key="3">
    <source>
        <dbReference type="Proteomes" id="UP000813444"/>
    </source>
</evidence>
<feature type="compositionally biased region" description="Polar residues" evidence="1">
    <location>
        <begin position="66"/>
        <end position="77"/>
    </location>
</feature>
<reference evidence="2" key="1">
    <citation type="journal article" date="2021" name="Nat. Commun.">
        <title>Genetic determinants of endophytism in the Arabidopsis root mycobiome.</title>
        <authorList>
            <person name="Mesny F."/>
            <person name="Miyauchi S."/>
            <person name="Thiergart T."/>
            <person name="Pickel B."/>
            <person name="Atanasova L."/>
            <person name="Karlsson M."/>
            <person name="Huettel B."/>
            <person name="Barry K.W."/>
            <person name="Haridas S."/>
            <person name="Chen C."/>
            <person name="Bauer D."/>
            <person name="Andreopoulos W."/>
            <person name="Pangilinan J."/>
            <person name="LaButti K."/>
            <person name="Riley R."/>
            <person name="Lipzen A."/>
            <person name="Clum A."/>
            <person name="Drula E."/>
            <person name="Henrissat B."/>
            <person name="Kohler A."/>
            <person name="Grigoriev I.V."/>
            <person name="Martin F.M."/>
            <person name="Hacquard S."/>
        </authorList>
    </citation>
    <scope>NUCLEOTIDE SEQUENCE</scope>
    <source>
        <strain evidence="2">MPI-CAGE-CH-0235</strain>
    </source>
</reference>
<dbReference type="OrthoDB" id="5428925at2759"/>
<feature type="compositionally biased region" description="Polar residues" evidence="1">
    <location>
        <begin position="673"/>
        <end position="688"/>
    </location>
</feature>
<dbReference type="AlphaFoldDB" id="A0A8K0WYV4"/>
<feature type="compositionally biased region" description="Polar residues" evidence="1">
    <location>
        <begin position="177"/>
        <end position="191"/>
    </location>
</feature>
<keyword evidence="3" id="KW-1185">Reference proteome</keyword>
<gene>
    <name evidence="2" type="ORF">B0I35DRAFT_41266</name>
</gene>
<feature type="compositionally biased region" description="Low complexity" evidence="1">
    <location>
        <begin position="195"/>
        <end position="212"/>
    </location>
</feature>
<accession>A0A8K0WYV4</accession>
<sequence length="699" mass="75958">MKKPWRSTTGSNAANGSPARSSLVRSKTGSESIRGRISGPIPIANPLEGDYSGHKSNGNAAPGNGATLSNGLETTGDTPEPRTENSEPIGIATSSMRGTILSSKSPEPDHILSTSAQSSTLRETITPLPRANAQARYSAASMSAGTERSMNSKEPQRKKSTLRGALGRLFGRKKNTDSSATLASSTRKATPNPSPDDQIQHQQQQQQQQPESIEQKRSFSLPISQYDRALRSHSVGPDDVLAIESARNSVSVDYSFTNRRSRAGYHTHARRATDSDWTGLSPRPLSSHARVVGIGIAHSPNISDPENIGRAITCDTANKRRRSRSLSGLPDLEEDHGDVRRRSDEIRYWRESYDPNLGRPMSTLIAEGEATNAYPAEDLNTVDEQPPTTPLKPFSFGDIKELAGMKITQAASMDTRISSLESRMRRMERVVTQLCNAVPNFQPHGDNDRAPTSMPLKGQAHLSVFASGGLDHKGWTRPSTQQSDMSKMSFGDAPTFVGSIPTSNPAPAFALSQRPISTATIRAAASLPSFPKESNGNFTVDQYATLTALLETERASRQALEAQVKSLGHQIAIMAKNARKGDPQDSNDDFSPTGRSFGQRSVFDQDDDDYQHKFRTLKGERVPLEDSGIATGDADEDDYSEAFITPHEHAHTNGVFGQDHNEEDDTMKRKTARTMSLSQMTLKKSPQAVTADVPPPGMI</sequence>
<dbReference type="EMBL" id="JAGPNK010000001">
    <property type="protein sequence ID" value="KAH7329281.1"/>
    <property type="molecule type" value="Genomic_DNA"/>
</dbReference>
<evidence type="ECO:0000313" key="2">
    <source>
        <dbReference type="EMBL" id="KAH7329281.1"/>
    </source>
</evidence>
<feature type="compositionally biased region" description="Polar residues" evidence="1">
    <location>
        <begin position="112"/>
        <end position="123"/>
    </location>
</feature>
<name>A0A8K0WYV4_9HYPO</name>
<feature type="compositionally biased region" description="Polar residues" evidence="1">
    <location>
        <begin position="589"/>
        <end position="599"/>
    </location>
</feature>
<protein>
    <submittedName>
        <fullName evidence="2">Uncharacterized protein</fullName>
    </submittedName>
</protein>
<feature type="region of interest" description="Disordered" evidence="1">
    <location>
        <begin position="1"/>
        <end position="216"/>
    </location>
</feature>
<comment type="caution">
    <text evidence="2">The sequence shown here is derived from an EMBL/GenBank/DDBJ whole genome shotgun (WGS) entry which is preliminary data.</text>
</comment>
<evidence type="ECO:0000256" key="1">
    <source>
        <dbReference type="SAM" id="MobiDB-lite"/>
    </source>
</evidence>
<dbReference type="Proteomes" id="UP000813444">
    <property type="component" value="Unassembled WGS sequence"/>
</dbReference>
<feature type="region of interest" description="Disordered" evidence="1">
    <location>
        <begin position="577"/>
        <end position="606"/>
    </location>
</feature>